<reference evidence="1 2" key="1">
    <citation type="submission" date="2021-06" db="EMBL/GenBank/DDBJ databases">
        <authorList>
            <person name="Kallberg Y."/>
            <person name="Tangrot J."/>
            <person name="Rosling A."/>
        </authorList>
    </citation>
    <scope>NUCLEOTIDE SEQUENCE [LARGE SCALE GENOMIC DNA]</scope>
    <source>
        <strain evidence="1 2">120-4 pot B 10/14</strain>
    </source>
</reference>
<proteinExistence type="predicted"/>
<comment type="caution">
    <text evidence="1">The sequence shown here is derived from an EMBL/GenBank/DDBJ whole genome shotgun (WGS) entry which is preliminary data.</text>
</comment>
<dbReference type="Proteomes" id="UP000789901">
    <property type="component" value="Unassembled WGS sequence"/>
</dbReference>
<organism evidence="1 2">
    <name type="scientific">Gigaspora margarita</name>
    <dbReference type="NCBI Taxonomy" id="4874"/>
    <lineage>
        <taxon>Eukaryota</taxon>
        <taxon>Fungi</taxon>
        <taxon>Fungi incertae sedis</taxon>
        <taxon>Mucoromycota</taxon>
        <taxon>Glomeromycotina</taxon>
        <taxon>Glomeromycetes</taxon>
        <taxon>Diversisporales</taxon>
        <taxon>Gigasporaceae</taxon>
        <taxon>Gigaspora</taxon>
    </lineage>
</organism>
<name>A0ABN7VX71_GIGMA</name>
<accession>A0ABN7VX71</accession>
<feature type="non-terminal residue" evidence="1">
    <location>
        <position position="134"/>
    </location>
</feature>
<keyword evidence="2" id="KW-1185">Reference proteome</keyword>
<dbReference type="EMBL" id="CAJVQB010024316">
    <property type="protein sequence ID" value="CAG8803905.1"/>
    <property type="molecule type" value="Genomic_DNA"/>
</dbReference>
<protein>
    <submittedName>
        <fullName evidence="1">37835_t:CDS:1</fullName>
    </submittedName>
</protein>
<evidence type="ECO:0000313" key="2">
    <source>
        <dbReference type="Proteomes" id="UP000789901"/>
    </source>
</evidence>
<evidence type="ECO:0000313" key="1">
    <source>
        <dbReference type="EMBL" id="CAG8803905.1"/>
    </source>
</evidence>
<gene>
    <name evidence="1" type="ORF">GMARGA_LOCUS23745</name>
</gene>
<sequence>MNMDMNAGMNVDANLDVTANAATDVYNPEFFDTFLKTMKNNYEYCGPQLRAVLEKLAERYNTAKAKSISVLTSFLYNVNRNSDPLGRVKSGAKICVQVESVKRRKTESSIKKSGDKENCNRDLHVIPAHKVRAI</sequence>